<dbReference type="GO" id="GO:0043709">
    <property type="term" value="P:cell adhesion involved in single-species biofilm formation"/>
    <property type="evidence" value="ECO:0007669"/>
    <property type="project" value="TreeGrafter"/>
</dbReference>
<evidence type="ECO:0000256" key="2">
    <source>
        <dbReference type="ARBA" id="ARBA00006671"/>
    </source>
</evidence>
<feature type="signal peptide" evidence="5">
    <location>
        <begin position="1"/>
        <end position="21"/>
    </location>
</feature>
<organism evidence="7 8">
    <name type="scientific">Acinetobacter rongchengensis</name>
    <dbReference type="NCBI Taxonomy" id="2419601"/>
    <lineage>
        <taxon>Bacteria</taxon>
        <taxon>Pseudomonadati</taxon>
        <taxon>Pseudomonadota</taxon>
        <taxon>Gammaproteobacteria</taxon>
        <taxon>Moraxellales</taxon>
        <taxon>Moraxellaceae</taxon>
        <taxon>Acinetobacter</taxon>
    </lineage>
</organism>
<evidence type="ECO:0000313" key="8">
    <source>
        <dbReference type="Proteomes" id="UP000280405"/>
    </source>
</evidence>
<comment type="caution">
    <text evidence="7">The sequence shown here is derived from an EMBL/GenBank/DDBJ whole genome shotgun (WGS) entry which is preliminary data.</text>
</comment>
<dbReference type="InterPro" id="IPR036937">
    <property type="entry name" value="Adhesion_dom_fimbrial_sf"/>
</dbReference>
<proteinExistence type="inferred from homology"/>
<feature type="domain" description="Fimbrial-type adhesion" evidence="6">
    <location>
        <begin position="196"/>
        <end position="352"/>
    </location>
</feature>
<feature type="chain" id="PRO_5017367612" evidence="5">
    <location>
        <begin position="22"/>
        <end position="352"/>
    </location>
</feature>
<keyword evidence="8" id="KW-1185">Reference proteome</keyword>
<dbReference type="Pfam" id="PF00419">
    <property type="entry name" value="Fimbrial"/>
    <property type="match status" value="1"/>
</dbReference>
<dbReference type="EMBL" id="RAXT01000001">
    <property type="protein sequence ID" value="RKG41039.1"/>
    <property type="molecule type" value="Genomic_DNA"/>
</dbReference>
<protein>
    <submittedName>
        <fullName evidence="7">Type 1 fimbrial protein</fullName>
    </submittedName>
</protein>
<dbReference type="InterPro" id="IPR050263">
    <property type="entry name" value="Bact_Fimbrial_Adh_Pro"/>
</dbReference>
<gene>
    <name evidence="7" type="ORF">D7V20_01210</name>
</gene>
<accession>A0A3A8F3X2</accession>
<evidence type="ECO:0000256" key="5">
    <source>
        <dbReference type="SAM" id="SignalP"/>
    </source>
</evidence>
<dbReference type="AlphaFoldDB" id="A0A3A8F3X2"/>
<keyword evidence="3 5" id="KW-0732">Signal</keyword>
<keyword evidence="4" id="KW-0281">Fimbrium</keyword>
<sequence length="352" mass="38029">MFKYKFLFALFTLPASYSAFANCTVGSNFTGGYTMPTMSATTTNINKYETSSIQSNTSSRGVVTSDSRIFNVYSPCTVGVDRTVFGAVFSNNVTQFSTDVYRLNGYPSLGVKVEMGDAPMAATLKVVSTVETPLYRYAGDSHGVKIRVTLYVLPKTAAMTSYPTTINLSNLRIATISLKRVSDGTQAGNPIPVYINATVNITETTCTLSPTDYTISLPDVSIRQLGLPDSETSLSNNTATLSINCANLNNGGGREIKAYMTDTLNQSNAGNVLQNQTGAGYATGVGIRLRDQNNNIISLDPNQSETTNKWTFGNMNTSSIIQHIIKANYVRTNNKVTPGTVHAQAYLNVVYD</sequence>
<dbReference type="PANTHER" id="PTHR33420:SF3">
    <property type="entry name" value="FIMBRIAL SUBUNIT ELFA"/>
    <property type="match status" value="1"/>
</dbReference>
<dbReference type="Gene3D" id="2.60.40.1090">
    <property type="entry name" value="Fimbrial-type adhesion domain"/>
    <property type="match status" value="1"/>
</dbReference>
<dbReference type="SUPFAM" id="SSF49401">
    <property type="entry name" value="Bacterial adhesins"/>
    <property type="match status" value="1"/>
</dbReference>
<evidence type="ECO:0000313" key="7">
    <source>
        <dbReference type="EMBL" id="RKG41039.1"/>
    </source>
</evidence>
<dbReference type="RefSeq" id="WP_120382532.1">
    <property type="nucleotide sequence ID" value="NZ_RAXT01000001.1"/>
</dbReference>
<comment type="subcellular location">
    <subcellularLocation>
        <location evidence="1">Fimbrium</location>
    </subcellularLocation>
</comment>
<dbReference type="OrthoDB" id="6672711at2"/>
<evidence type="ECO:0000256" key="3">
    <source>
        <dbReference type="ARBA" id="ARBA00022729"/>
    </source>
</evidence>
<evidence type="ECO:0000256" key="1">
    <source>
        <dbReference type="ARBA" id="ARBA00004561"/>
    </source>
</evidence>
<evidence type="ECO:0000256" key="4">
    <source>
        <dbReference type="ARBA" id="ARBA00023263"/>
    </source>
</evidence>
<evidence type="ECO:0000259" key="6">
    <source>
        <dbReference type="Pfam" id="PF00419"/>
    </source>
</evidence>
<dbReference type="InterPro" id="IPR000259">
    <property type="entry name" value="Adhesion_dom_fimbrial"/>
</dbReference>
<dbReference type="Proteomes" id="UP000280405">
    <property type="component" value="Unassembled WGS sequence"/>
</dbReference>
<dbReference type="InterPro" id="IPR008966">
    <property type="entry name" value="Adhesion_dom_sf"/>
</dbReference>
<reference evidence="7 8" key="1">
    <citation type="submission" date="2018-09" db="EMBL/GenBank/DDBJ databases">
        <title>The draft genome of Acinetobacter spp. strains.</title>
        <authorList>
            <person name="Qin J."/>
            <person name="Feng Y."/>
            <person name="Zong Z."/>
        </authorList>
    </citation>
    <scope>NUCLEOTIDE SEQUENCE [LARGE SCALE GENOMIC DNA]</scope>
    <source>
        <strain evidence="7 8">WCHAc060115</strain>
    </source>
</reference>
<dbReference type="GO" id="GO:0009289">
    <property type="term" value="C:pilus"/>
    <property type="evidence" value="ECO:0007669"/>
    <property type="project" value="UniProtKB-SubCell"/>
</dbReference>
<comment type="similarity">
    <text evidence="2">Belongs to the fimbrial protein family.</text>
</comment>
<dbReference type="PANTHER" id="PTHR33420">
    <property type="entry name" value="FIMBRIAL SUBUNIT ELFA-RELATED"/>
    <property type="match status" value="1"/>
</dbReference>
<name>A0A3A8F3X2_9GAMM</name>